<dbReference type="SMART" id="SM00175">
    <property type="entry name" value="RAB"/>
    <property type="match status" value="1"/>
</dbReference>
<evidence type="ECO:0000256" key="5">
    <source>
        <dbReference type="ARBA" id="ARBA00023242"/>
    </source>
</evidence>
<dbReference type="PaxDb" id="3708-A0A078HA01"/>
<keyword evidence="4" id="KW-0804">Transcription</keyword>
<evidence type="ECO:0000313" key="9">
    <source>
        <dbReference type="Proteomes" id="UP000028999"/>
    </source>
</evidence>
<proteinExistence type="predicted"/>
<evidence type="ECO:0000256" key="2">
    <source>
        <dbReference type="ARBA" id="ARBA00023015"/>
    </source>
</evidence>
<dbReference type="PANTHER" id="PTHR13690:SF80">
    <property type="entry name" value="BZIP TRANSCRIPTION FACTOR FAMILY PROTEIN-RELATED"/>
    <property type="match status" value="1"/>
</dbReference>
<feature type="compositionally biased region" description="Polar residues" evidence="6">
    <location>
        <begin position="307"/>
        <end position="329"/>
    </location>
</feature>
<dbReference type="PROSITE" id="PS51419">
    <property type="entry name" value="RAB"/>
    <property type="match status" value="1"/>
</dbReference>
<dbReference type="GO" id="GO:0005634">
    <property type="term" value="C:nucleus"/>
    <property type="evidence" value="ECO:0000318"/>
    <property type="project" value="GO_Central"/>
</dbReference>
<dbReference type="AlphaFoldDB" id="A0A078HA01"/>
<dbReference type="Pfam" id="PF00071">
    <property type="entry name" value="Ras"/>
    <property type="match status" value="1"/>
</dbReference>
<dbReference type="Gene3D" id="1.20.5.170">
    <property type="match status" value="1"/>
</dbReference>
<comment type="subcellular location">
    <subcellularLocation>
        <location evidence="1">Nucleus</location>
    </subcellularLocation>
</comment>
<dbReference type="GO" id="GO:0005525">
    <property type="term" value="F:GTP binding"/>
    <property type="evidence" value="ECO:0007669"/>
    <property type="project" value="InterPro"/>
</dbReference>
<dbReference type="STRING" id="3708.A0A078HA01"/>
<evidence type="ECO:0000256" key="1">
    <source>
        <dbReference type="ARBA" id="ARBA00004123"/>
    </source>
</evidence>
<gene>
    <name evidence="8" type="primary">BnaC03g59330D</name>
    <name evidence="8" type="ORF">GSBRNA2T00058236001</name>
</gene>
<dbReference type="PRINTS" id="PR00449">
    <property type="entry name" value="RASTRNSFRMNG"/>
</dbReference>
<dbReference type="GO" id="GO:0003677">
    <property type="term" value="F:DNA binding"/>
    <property type="evidence" value="ECO:0007669"/>
    <property type="project" value="UniProtKB-KW"/>
</dbReference>
<dbReference type="Gramene" id="CDY35290">
    <property type="protein sequence ID" value="CDY35290"/>
    <property type="gene ID" value="GSBRNA2T00058236001"/>
</dbReference>
<evidence type="ECO:0000256" key="6">
    <source>
        <dbReference type="SAM" id="MobiDB-lite"/>
    </source>
</evidence>
<keyword evidence="9" id="KW-1185">Reference proteome</keyword>
<feature type="compositionally biased region" description="Basic and acidic residues" evidence="6">
    <location>
        <begin position="293"/>
        <end position="303"/>
    </location>
</feature>
<evidence type="ECO:0000259" key="7">
    <source>
        <dbReference type="PROSITE" id="PS50217"/>
    </source>
</evidence>
<feature type="region of interest" description="Disordered" evidence="6">
    <location>
        <begin position="290"/>
        <end position="344"/>
    </location>
</feature>
<dbReference type="GO" id="GO:0003700">
    <property type="term" value="F:DNA-binding transcription factor activity"/>
    <property type="evidence" value="ECO:0000318"/>
    <property type="project" value="GO_Central"/>
</dbReference>
<accession>A0A078HA01</accession>
<keyword evidence="3" id="KW-0238">DNA-binding</keyword>
<name>A0A078HA01_BRANA</name>
<evidence type="ECO:0000256" key="4">
    <source>
        <dbReference type="ARBA" id="ARBA00023163"/>
    </source>
</evidence>
<dbReference type="PANTHER" id="PTHR13690">
    <property type="entry name" value="TRANSCRIPTION FACTOR POSF21-RELATED"/>
    <property type="match status" value="1"/>
</dbReference>
<dbReference type="InterPro" id="IPR027417">
    <property type="entry name" value="P-loop_NTPase"/>
</dbReference>
<dbReference type="InterPro" id="IPR044759">
    <property type="entry name" value="bZIP_RF2"/>
</dbReference>
<protein>
    <submittedName>
        <fullName evidence="8">BnaC03g59330D protein</fullName>
    </submittedName>
</protein>
<dbReference type="InterPro" id="IPR004827">
    <property type="entry name" value="bZIP"/>
</dbReference>
<dbReference type="CDD" id="cd14703">
    <property type="entry name" value="bZIP_plant_RF2"/>
    <property type="match status" value="1"/>
</dbReference>
<feature type="domain" description="BZIP" evidence="7">
    <location>
        <begin position="420"/>
        <end position="483"/>
    </location>
</feature>
<dbReference type="SMR" id="A0A078HA01"/>
<reference evidence="8 9" key="1">
    <citation type="journal article" date="2014" name="Science">
        <title>Plant genetics. Early allopolyploid evolution in the post-Neolithic Brassica napus oilseed genome.</title>
        <authorList>
            <person name="Chalhoub B."/>
            <person name="Denoeud F."/>
            <person name="Liu S."/>
            <person name="Parkin I.A."/>
            <person name="Tang H."/>
            <person name="Wang X."/>
            <person name="Chiquet J."/>
            <person name="Belcram H."/>
            <person name="Tong C."/>
            <person name="Samans B."/>
            <person name="Correa M."/>
            <person name="Da Silva C."/>
            <person name="Just J."/>
            <person name="Falentin C."/>
            <person name="Koh C.S."/>
            <person name="Le Clainche I."/>
            <person name="Bernard M."/>
            <person name="Bento P."/>
            <person name="Noel B."/>
            <person name="Labadie K."/>
            <person name="Alberti A."/>
            <person name="Charles M."/>
            <person name="Arnaud D."/>
            <person name="Guo H."/>
            <person name="Daviaud C."/>
            <person name="Alamery S."/>
            <person name="Jabbari K."/>
            <person name="Zhao M."/>
            <person name="Edger P.P."/>
            <person name="Chelaifa H."/>
            <person name="Tack D."/>
            <person name="Lassalle G."/>
            <person name="Mestiri I."/>
            <person name="Schnel N."/>
            <person name="Le Paslier M.C."/>
            <person name="Fan G."/>
            <person name="Renault V."/>
            <person name="Bayer P.E."/>
            <person name="Golicz A.A."/>
            <person name="Manoli S."/>
            <person name="Lee T.H."/>
            <person name="Thi V.H."/>
            <person name="Chalabi S."/>
            <person name="Hu Q."/>
            <person name="Fan C."/>
            <person name="Tollenaere R."/>
            <person name="Lu Y."/>
            <person name="Battail C."/>
            <person name="Shen J."/>
            <person name="Sidebottom C.H."/>
            <person name="Wang X."/>
            <person name="Canaguier A."/>
            <person name="Chauveau A."/>
            <person name="Berard A."/>
            <person name="Deniot G."/>
            <person name="Guan M."/>
            <person name="Liu Z."/>
            <person name="Sun F."/>
            <person name="Lim Y.P."/>
            <person name="Lyons E."/>
            <person name="Town C.D."/>
            <person name="Bancroft I."/>
            <person name="Wang X."/>
            <person name="Meng J."/>
            <person name="Ma J."/>
            <person name="Pires J.C."/>
            <person name="King G.J."/>
            <person name="Brunel D."/>
            <person name="Delourme R."/>
            <person name="Renard M."/>
            <person name="Aury J.M."/>
            <person name="Adams K.L."/>
            <person name="Batley J."/>
            <person name="Snowdon R.J."/>
            <person name="Tost J."/>
            <person name="Edwards D."/>
            <person name="Zhou Y."/>
            <person name="Hua W."/>
            <person name="Sharpe A.G."/>
            <person name="Paterson A.H."/>
            <person name="Guan C."/>
            <person name="Wincker P."/>
        </authorList>
    </citation>
    <scope>NUCLEOTIDE SEQUENCE [LARGE SCALE GENOMIC DNA]</scope>
    <source>
        <strain evidence="9">cv. Darmor-bzh</strain>
    </source>
</reference>
<dbReference type="EMBL" id="LK032349">
    <property type="protein sequence ID" value="CDY35290.1"/>
    <property type="molecule type" value="Genomic_DNA"/>
</dbReference>
<dbReference type="Pfam" id="PF00170">
    <property type="entry name" value="bZIP_1"/>
    <property type="match status" value="1"/>
</dbReference>
<evidence type="ECO:0000256" key="3">
    <source>
        <dbReference type="ARBA" id="ARBA00023125"/>
    </source>
</evidence>
<dbReference type="SUPFAM" id="SSF52540">
    <property type="entry name" value="P-loop containing nucleoside triphosphate hydrolases"/>
    <property type="match status" value="1"/>
</dbReference>
<dbReference type="SMART" id="SM00338">
    <property type="entry name" value="BRLZ"/>
    <property type="match status" value="1"/>
</dbReference>
<organism evidence="8 9">
    <name type="scientific">Brassica napus</name>
    <name type="common">Rape</name>
    <dbReference type="NCBI Taxonomy" id="3708"/>
    <lineage>
        <taxon>Eukaryota</taxon>
        <taxon>Viridiplantae</taxon>
        <taxon>Streptophyta</taxon>
        <taxon>Embryophyta</taxon>
        <taxon>Tracheophyta</taxon>
        <taxon>Spermatophyta</taxon>
        <taxon>Magnoliopsida</taxon>
        <taxon>eudicotyledons</taxon>
        <taxon>Gunneridae</taxon>
        <taxon>Pentapetalae</taxon>
        <taxon>rosids</taxon>
        <taxon>malvids</taxon>
        <taxon>Brassicales</taxon>
        <taxon>Brassicaceae</taxon>
        <taxon>Brassiceae</taxon>
        <taxon>Brassica</taxon>
    </lineage>
</organism>
<dbReference type="PROSITE" id="PS50217">
    <property type="entry name" value="BZIP"/>
    <property type="match status" value="1"/>
</dbReference>
<dbReference type="InterPro" id="IPR046347">
    <property type="entry name" value="bZIP_sf"/>
</dbReference>
<dbReference type="GO" id="GO:0003924">
    <property type="term" value="F:GTPase activity"/>
    <property type="evidence" value="ECO:0007669"/>
    <property type="project" value="InterPro"/>
</dbReference>
<dbReference type="InterPro" id="IPR001806">
    <property type="entry name" value="Small_GTPase"/>
</dbReference>
<dbReference type="FunFam" id="1.20.5.170:FF:000009">
    <property type="entry name" value="probable transcription factor PosF21"/>
    <property type="match status" value="1"/>
</dbReference>
<evidence type="ECO:0000313" key="8">
    <source>
        <dbReference type="EMBL" id="CDY35290.1"/>
    </source>
</evidence>
<dbReference type="SUPFAM" id="SSF57959">
    <property type="entry name" value="Leucine zipper domain"/>
    <property type="match status" value="1"/>
</dbReference>
<dbReference type="Proteomes" id="UP000028999">
    <property type="component" value="Unassembled WGS sequence"/>
</dbReference>
<dbReference type="Gene3D" id="3.40.50.300">
    <property type="entry name" value="P-loop containing nucleotide triphosphate hydrolases"/>
    <property type="match status" value="1"/>
</dbReference>
<keyword evidence="2" id="KW-0805">Transcription regulation</keyword>
<keyword evidence="5" id="KW-0539">Nucleus</keyword>
<sequence length="493" mass="56515">MWRLLAKYHHKQFQTRSKSCGHMVEKELRKLTQKVEEHIRTFRESLKESLKGYIDRHGSFVSVLNEWLNKNTMEEDDQTETEAPEIFRVCCKRLKETENVDGVKVLSTIKLFMAFTIAYYRGSVGALLVYNNMTSHSRFENATRWQRELRGHTDPNSVVILISNKCELRGMVEIKTEETKAFDKRESPYFMEMSVLDSTNVENAFSEGLTQIHKIVSKRRVDEPNKEGERGSGMELRFRSLGFKQVKEERQRMRTEKLCKELETKMNKNDEVIFKASLNLEYIEALNSSEADDNCKNGKDDMGSCRASRTTNTNGSIDDTNQGESSSVKYKSDHDHNNNLSLGAGGGDIAPTSIHYMSVSVDNCFMDKLFFGEESLNPPPSPHGTVSRKDDVAFSIEFKNAAKIKKIMAYDKLSEMAMTDPKRAKRILVNRQSTARSKERKIQYIVELEHKVQTLQTEATTLSAQFTLLQRDMMGLTNQNNEFKWSSNSTSAS</sequence>